<dbReference type="InterPro" id="IPR033403">
    <property type="entry name" value="DUF5110"/>
</dbReference>
<keyword evidence="8" id="KW-1185">Reference proteome</keyword>
<dbReference type="Gene3D" id="3.20.20.80">
    <property type="entry name" value="Glycosidases"/>
    <property type="match status" value="1"/>
</dbReference>
<evidence type="ECO:0000313" key="7">
    <source>
        <dbReference type="EMBL" id="MCW9705298.1"/>
    </source>
</evidence>
<evidence type="ECO:0000259" key="6">
    <source>
        <dbReference type="Pfam" id="PF21365"/>
    </source>
</evidence>
<dbReference type="InterPro" id="IPR051816">
    <property type="entry name" value="Glycosyl_Hydrolase_31"/>
</dbReference>
<feature type="domain" description="Glycoside hydrolase family 31 N-terminal" evidence="4">
    <location>
        <begin position="70"/>
        <end position="242"/>
    </location>
</feature>
<evidence type="ECO:0000313" key="8">
    <source>
        <dbReference type="Proteomes" id="UP001207918"/>
    </source>
</evidence>
<accession>A0ABT3PHP1</accession>
<dbReference type="Pfam" id="PF13802">
    <property type="entry name" value="Gal_mutarotas_2"/>
    <property type="match status" value="1"/>
</dbReference>
<dbReference type="InterPro" id="IPR013780">
    <property type="entry name" value="Glyco_hydro_b"/>
</dbReference>
<evidence type="ECO:0000259" key="5">
    <source>
        <dbReference type="Pfam" id="PF17137"/>
    </source>
</evidence>
<feature type="domain" description="Glycosyl hydrolase family 31 C-terminal" evidence="6">
    <location>
        <begin position="615"/>
        <end position="701"/>
    </location>
</feature>
<feature type="domain" description="DUF5110" evidence="5">
    <location>
        <begin position="717"/>
        <end position="784"/>
    </location>
</feature>
<dbReference type="Pfam" id="PF21365">
    <property type="entry name" value="Glyco_hydro_31_3rd"/>
    <property type="match status" value="1"/>
</dbReference>
<evidence type="ECO:0000259" key="3">
    <source>
        <dbReference type="Pfam" id="PF01055"/>
    </source>
</evidence>
<protein>
    <submittedName>
        <fullName evidence="7">DUF4968 domain-containing protein</fullName>
    </submittedName>
</protein>
<dbReference type="PANTHER" id="PTHR43863">
    <property type="entry name" value="HYDROLASE, PUTATIVE (AFU_ORTHOLOGUE AFUA_1G03140)-RELATED"/>
    <property type="match status" value="1"/>
</dbReference>
<dbReference type="Pfam" id="PF01055">
    <property type="entry name" value="Glyco_hydro_31_2nd"/>
    <property type="match status" value="1"/>
</dbReference>
<dbReference type="InterPro" id="IPR017853">
    <property type="entry name" value="GH"/>
</dbReference>
<name>A0ABT3PHP1_9BACT</name>
<comment type="caution">
    <text evidence="7">The sequence shown here is derived from an EMBL/GenBank/DDBJ whole genome shotgun (WGS) entry which is preliminary data.</text>
</comment>
<dbReference type="Gene3D" id="2.60.40.1180">
    <property type="entry name" value="Golgi alpha-mannosidase II"/>
    <property type="match status" value="2"/>
</dbReference>
<evidence type="ECO:0000259" key="4">
    <source>
        <dbReference type="Pfam" id="PF13802"/>
    </source>
</evidence>
<keyword evidence="2" id="KW-0326">Glycosidase</keyword>
<sequence>MKMNYWVKYSQTEASAVNWNLQTSWSVVMSIVFCFLIANPVNAQVTPGDAVGQWEKEGNIITIPTSNADIKLEFCTPSMVRVRASWDGEFAEPEPWMVTQYDWGPVQVESSEGDGFYDFETTDLRLRVSTAPLRIAFYSSGGELLSTEKLASSGGGMVKNQDTVSVKKKLFPEEQFFGFGERMDFVNQRGKKIKLNVGRGLGRPHIVGAYNILEANYSPVPFFMSTRGYGIFFHTPYRSTWDMGHSNPDSYSFKAAGELDYYFIHGPEFPSILDSYTEVTGKSPLTPKATHGLNVGTYSGGTWGHEEHTSTDYVVNLGRKFKELGIPADILHLDSTWRIFGKNGHGSTTFEWRETFDNPTAMFDSLYAMGYDMVGLHVRPRYDNGKKYNLLDRAREANMVYPEPDNSGEFVNFFDSTAIDWWWENGVSMVVEQGAMFFKTDEGSAFGRKANESNKVGPQGKDAERLHNVFPVAYAKVPFERFSKENNMRGFNLTREGYAGIQRYPYIWAGDWPSEWQYFEPVIRAGLNMGLSGVGYWSHNMGGFEHKADPELYIRWSQFGMFSPIAHVFGMDHPGYKEPWNYGEEAQRIFKKYDRMRYRFIPYIYSEAWEMHNTGMPLMRALVLEYQDDENVYGIDDEYLLGDNLLVAPVTTKGAKTRIVYLPEGTWYDYWTGKEYKGKEYHNIVTPLEKLPLFVKAGGILPQRNNIESLGEQPADTLTLEIFPHGTSSFEIYDDDGSSKDYENGEYAITSISSEDSDDQIEVGVEAPEGDYEVPERGYKLLVHLDDKPDAVEEDGTQISSASSLAAFRDDIHSAAWYFDEESGQLHIRLSGSSSDDITATIEK</sequence>
<dbReference type="Proteomes" id="UP001207918">
    <property type="component" value="Unassembled WGS sequence"/>
</dbReference>
<gene>
    <name evidence="7" type="ORF">J6I44_00465</name>
</gene>
<evidence type="ECO:0000256" key="1">
    <source>
        <dbReference type="ARBA" id="ARBA00007806"/>
    </source>
</evidence>
<dbReference type="EMBL" id="JAGGJA010000001">
    <property type="protein sequence ID" value="MCW9705298.1"/>
    <property type="molecule type" value="Genomic_DNA"/>
</dbReference>
<keyword evidence="2" id="KW-0378">Hydrolase</keyword>
<feature type="domain" description="Glycoside hydrolase family 31 TIM barrel" evidence="3">
    <location>
        <begin position="299"/>
        <end position="606"/>
    </location>
</feature>
<reference evidence="7 8" key="1">
    <citation type="submission" date="2021-03" db="EMBL/GenBank/DDBJ databases">
        <title>Aliifodinibius sp. nov., a new bacterium isolated from saline soil.</title>
        <authorList>
            <person name="Galisteo C."/>
            <person name="De La Haba R."/>
            <person name="Sanchez-Porro C."/>
            <person name="Ventosa A."/>
        </authorList>
    </citation>
    <scope>NUCLEOTIDE SEQUENCE [LARGE SCALE GENOMIC DNA]</scope>
    <source>
        <strain evidence="7 8">1BSP15-2V2</strain>
    </source>
</reference>
<dbReference type="Pfam" id="PF17137">
    <property type="entry name" value="DUF5110"/>
    <property type="match status" value="1"/>
</dbReference>
<dbReference type="Gene3D" id="2.60.40.1760">
    <property type="entry name" value="glycosyl hydrolase (family 31)"/>
    <property type="match status" value="1"/>
</dbReference>
<dbReference type="InterPro" id="IPR000322">
    <property type="entry name" value="Glyco_hydro_31_TIM"/>
</dbReference>
<dbReference type="CDD" id="cd14752">
    <property type="entry name" value="GH31_N"/>
    <property type="match status" value="1"/>
</dbReference>
<dbReference type="InterPro" id="IPR048395">
    <property type="entry name" value="Glyco_hydro_31_C"/>
</dbReference>
<dbReference type="SUPFAM" id="SSF51011">
    <property type="entry name" value="Glycosyl hydrolase domain"/>
    <property type="match status" value="1"/>
</dbReference>
<dbReference type="SUPFAM" id="SSF74650">
    <property type="entry name" value="Galactose mutarotase-like"/>
    <property type="match status" value="1"/>
</dbReference>
<proteinExistence type="inferred from homology"/>
<dbReference type="PANTHER" id="PTHR43863:SF2">
    <property type="entry name" value="MALTASE-GLUCOAMYLASE"/>
    <property type="match status" value="1"/>
</dbReference>
<dbReference type="CDD" id="cd06589">
    <property type="entry name" value="GH31"/>
    <property type="match status" value="1"/>
</dbReference>
<evidence type="ECO:0000256" key="2">
    <source>
        <dbReference type="RuleBase" id="RU361185"/>
    </source>
</evidence>
<dbReference type="SUPFAM" id="SSF51445">
    <property type="entry name" value="(Trans)glycosidases"/>
    <property type="match status" value="1"/>
</dbReference>
<comment type="similarity">
    <text evidence="1 2">Belongs to the glycosyl hydrolase 31 family.</text>
</comment>
<organism evidence="7 8">
    <name type="scientific">Fodinibius salsisoli</name>
    <dbReference type="NCBI Taxonomy" id="2820877"/>
    <lineage>
        <taxon>Bacteria</taxon>
        <taxon>Pseudomonadati</taxon>
        <taxon>Balneolota</taxon>
        <taxon>Balneolia</taxon>
        <taxon>Balneolales</taxon>
        <taxon>Balneolaceae</taxon>
        <taxon>Fodinibius</taxon>
    </lineage>
</organism>
<dbReference type="InterPro" id="IPR025887">
    <property type="entry name" value="Glyco_hydro_31_N_dom"/>
</dbReference>
<dbReference type="InterPro" id="IPR011013">
    <property type="entry name" value="Gal_mutarotase_sf_dom"/>
</dbReference>